<dbReference type="EMBL" id="JBHSUA010000006">
    <property type="protein sequence ID" value="MFC6395642.1"/>
    <property type="molecule type" value="Genomic_DNA"/>
</dbReference>
<evidence type="ECO:0000313" key="2">
    <source>
        <dbReference type="Proteomes" id="UP001596266"/>
    </source>
</evidence>
<keyword evidence="2" id="KW-1185">Reference proteome</keyword>
<gene>
    <name evidence="1" type="ORF">ACFP57_01345</name>
</gene>
<proteinExistence type="predicted"/>
<name>A0ABW1X0B4_9ACTN</name>
<dbReference type="Pfam" id="PF11662">
    <property type="entry name" value="DUF3263"/>
    <property type="match status" value="1"/>
</dbReference>
<protein>
    <submittedName>
        <fullName evidence="1">DUF3263 domain-containing protein</fullName>
    </submittedName>
</protein>
<reference evidence="2" key="1">
    <citation type="journal article" date="2019" name="Int. J. Syst. Evol. Microbiol.">
        <title>The Global Catalogue of Microorganisms (GCM) 10K type strain sequencing project: providing services to taxonomists for standard genome sequencing and annotation.</title>
        <authorList>
            <consortium name="The Broad Institute Genomics Platform"/>
            <consortium name="The Broad Institute Genome Sequencing Center for Infectious Disease"/>
            <person name="Wu L."/>
            <person name="Ma J."/>
        </authorList>
    </citation>
    <scope>NUCLEOTIDE SEQUENCE [LARGE SCALE GENOMIC DNA]</scope>
    <source>
        <strain evidence="2">CGMCC 1.15277</strain>
    </source>
</reference>
<sequence>MSEALQNSQARQLGERDAEILAFERSWWSATGPREQEIRERFDMSTPRYYQVLNALIDDPAALAADPLLVKRLRRQRENRQKARSASRLAR</sequence>
<evidence type="ECO:0000313" key="1">
    <source>
        <dbReference type="EMBL" id="MFC6395642.1"/>
    </source>
</evidence>
<dbReference type="InterPro" id="IPR021678">
    <property type="entry name" value="DUF3263"/>
</dbReference>
<dbReference type="RefSeq" id="WP_343886386.1">
    <property type="nucleotide sequence ID" value="NZ_BAAAKI010000014.1"/>
</dbReference>
<comment type="caution">
    <text evidence="1">The sequence shown here is derived from an EMBL/GenBank/DDBJ whole genome shotgun (WGS) entry which is preliminary data.</text>
</comment>
<dbReference type="Proteomes" id="UP001596266">
    <property type="component" value="Unassembled WGS sequence"/>
</dbReference>
<accession>A0ABW1X0B4</accession>
<organism evidence="1 2">
    <name type="scientific">Luteococcus sanguinis</name>
    <dbReference type="NCBI Taxonomy" id="174038"/>
    <lineage>
        <taxon>Bacteria</taxon>
        <taxon>Bacillati</taxon>
        <taxon>Actinomycetota</taxon>
        <taxon>Actinomycetes</taxon>
        <taxon>Propionibacteriales</taxon>
        <taxon>Propionibacteriaceae</taxon>
        <taxon>Luteococcus</taxon>
    </lineage>
</organism>